<accession>A0A5C8V2G1</accession>
<dbReference type="SUPFAM" id="SSF46785">
    <property type="entry name" value="Winged helix' DNA-binding domain"/>
    <property type="match status" value="1"/>
</dbReference>
<dbReference type="SMART" id="SM00345">
    <property type="entry name" value="HTH_GNTR"/>
    <property type="match status" value="1"/>
</dbReference>
<dbReference type="Gene3D" id="1.10.10.10">
    <property type="entry name" value="Winged helix-like DNA-binding domain superfamily/Winged helix DNA-binding domain"/>
    <property type="match status" value="1"/>
</dbReference>
<evidence type="ECO:0000256" key="1">
    <source>
        <dbReference type="ARBA" id="ARBA00023015"/>
    </source>
</evidence>
<dbReference type="RefSeq" id="WP_147743672.1">
    <property type="nucleotide sequence ID" value="NZ_VRUR01000002.1"/>
</dbReference>
<dbReference type="Pfam" id="PF00392">
    <property type="entry name" value="GntR"/>
    <property type="match status" value="1"/>
</dbReference>
<dbReference type="PANTHER" id="PTHR38445:SF10">
    <property type="entry name" value="GNTR-FAMILY TRANSCRIPTIONAL REGULATOR"/>
    <property type="match status" value="1"/>
</dbReference>
<evidence type="ECO:0000259" key="4">
    <source>
        <dbReference type="PROSITE" id="PS50949"/>
    </source>
</evidence>
<dbReference type="EMBL" id="VRUR01000002">
    <property type="protein sequence ID" value="TXN34938.1"/>
    <property type="molecule type" value="Genomic_DNA"/>
</dbReference>
<evidence type="ECO:0000256" key="3">
    <source>
        <dbReference type="ARBA" id="ARBA00023163"/>
    </source>
</evidence>
<evidence type="ECO:0000313" key="6">
    <source>
        <dbReference type="Proteomes" id="UP000321456"/>
    </source>
</evidence>
<gene>
    <name evidence="5" type="ORF">FVB32_10080</name>
</gene>
<dbReference type="InterPro" id="IPR036390">
    <property type="entry name" value="WH_DNA-bd_sf"/>
</dbReference>
<name>A0A5C8V2G1_9FLAO</name>
<dbReference type="InterPro" id="IPR028082">
    <property type="entry name" value="Peripla_BP_I"/>
</dbReference>
<dbReference type="Gene3D" id="3.40.50.2300">
    <property type="match status" value="1"/>
</dbReference>
<dbReference type="GO" id="GO:0003700">
    <property type="term" value="F:DNA-binding transcription factor activity"/>
    <property type="evidence" value="ECO:0007669"/>
    <property type="project" value="InterPro"/>
</dbReference>
<protein>
    <submittedName>
        <fullName evidence="5">GntR family transcriptional regulator</fullName>
    </submittedName>
</protein>
<dbReference type="Proteomes" id="UP000321456">
    <property type="component" value="Unassembled WGS sequence"/>
</dbReference>
<keyword evidence="6" id="KW-1185">Reference proteome</keyword>
<feature type="domain" description="HTH gntR-type" evidence="4">
    <location>
        <begin position="16"/>
        <end position="84"/>
    </location>
</feature>
<reference evidence="5 6" key="1">
    <citation type="submission" date="2019-08" db="EMBL/GenBank/DDBJ databases">
        <title>Professor.</title>
        <authorList>
            <person name="Park J.S."/>
        </authorList>
    </citation>
    <scope>NUCLEOTIDE SEQUENCE [LARGE SCALE GENOMIC DNA]</scope>
    <source>
        <strain evidence="5 6">176CP5-101</strain>
    </source>
</reference>
<dbReference type="GO" id="GO:0003677">
    <property type="term" value="F:DNA binding"/>
    <property type="evidence" value="ECO:0007669"/>
    <property type="project" value="UniProtKB-KW"/>
</dbReference>
<dbReference type="CDD" id="cd07377">
    <property type="entry name" value="WHTH_GntR"/>
    <property type="match status" value="1"/>
</dbReference>
<dbReference type="PANTHER" id="PTHR38445">
    <property type="entry name" value="HTH-TYPE TRANSCRIPTIONAL REPRESSOR YTRA"/>
    <property type="match status" value="1"/>
</dbReference>
<dbReference type="InterPro" id="IPR000524">
    <property type="entry name" value="Tscrpt_reg_HTH_GntR"/>
</dbReference>
<keyword evidence="2" id="KW-0238">DNA-binding</keyword>
<dbReference type="PROSITE" id="PS50949">
    <property type="entry name" value="HTH_GNTR"/>
    <property type="match status" value="1"/>
</dbReference>
<dbReference type="InterPro" id="IPR036388">
    <property type="entry name" value="WH-like_DNA-bd_sf"/>
</dbReference>
<sequence>MTVVDVINKYQEKYDLTKHEHLVLGIIESIDDGVLERQDQLPSINEMVAELGYARKTIVGAYEELKSRGLVESKKAKGYFIVSKETKMVRRIALLLYSLQRFQKEFYDAFRGELGERFQIDVFFHHNNLSVFENTLMNIKGKYGFYVVAPIPHPIAKSLLGSFSPDKLLVVDRFVQPGKKYSYISQEFGNSTYNKLLKLLPKIRKYKLFVLFVDEDSDLPKSVIDAFEKFLSDHNVKGVIEKKYDLSILKKDHLYFASNDSFLWDILKDCTDKKYVLGKDVGILSHDDHIIKKFISGGITTISTDFSEMGIQAALHVKGGEITQKITPSYLIDRGSV</sequence>
<dbReference type="AlphaFoldDB" id="A0A5C8V2G1"/>
<evidence type="ECO:0000256" key="2">
    <source>
        <dbReference type="ARBA" id="ARBA00023125"/>
    </source>
</evidence>
<dbReference type="SUPFAM" id="SSF53822">
    <property type="entry name" value="Periplasmic binding protein-like I"/>
    <property type="match status" value="1"/>
</dbReference>
<organism evidence="5 6">
    <name type="scientific">Flagellimonas hymeniacidonis</name>
    <dbReference type="NCBI Taxonomy" id="2603628"/>
    <lineage>
        <taxon>Bacteria</taxon>
        <taxon>Pseudomonadati</taxon>
        <taxon>Bacteroidota</taxon>
        <taxon>Flavobacteriia</taxon>
        <taxon>Flavobacteriales</taxon>
        <taxon>Flavobacteriaceae</taxon>
        <taxon>Flagellimonas</taxon>
    </lineage>
</organism>
<comment type="caution">
    <text evidence="5">The sequence shown here is derived from an EMBL/GenBank/DDBJ whole genome shotgun (WGS) entry which is preliminary data.</text>
</comment>
<evidence type="ECO:0000313" key="5">
    <source>
        <dbReference type="EMBL" id="TXN34938.1"/>
    </source>
</evidence>
<proteinExistence type="predicted"/>
<keyword evidence="1" id="KW-0805">Transcription regulation</keyword>
<keyword evidence="3" id="KW-0804">Transcription</keyword>